<feature type="region of interest" description="Disordered" evidence="1">
    <location>
        <begin position="181"/>
        <end position="200"/>
    </location>
</feature>
<evidence type="ECO:0000256" key="2">
    <source>
        <dbReference type="SAM" id="SignalP"/>
    </source>
</evidence>
<keyword evidence="4" id="KW-1185">Reference proteome</keyword>
<reference evidence="3 4" key="1">
    <citation type="journal article" date="2024" name="Chem. Sci.">
        <title>Discovery of megapolipeptins by genome mining of a Burkholderiales bacteria collection.</title>
        <authorList>
            <person name="Paulo B.S."/>
            <person name="Recchia M.J.J."/>
            <person name="Lee S."/>
            <person name="Fergusson C.H."/>
            <person name="Romanowski S.B."/>
            <person name="Hernandez A."/>
            <person name="Krull N."/>
            <person name="Liu D.Y."/>
            <person name="Cavanagh H."/>
            <person name="Bos A."/>
            <person name="Gray C.A."/>
            <person name="Murphy B.T."/>
            <person name="Linington R.G."/>
            <person name="Eustaquio A.S."/>
        </authorList>
    </citation>
    <scope>NUCLEOTIDE SEQUENCE [LARGE SCALE GENOMIC DNA]</scope>
    <source>
        <strain evidence="3 4">RL21-008-BIB-A</strain>
    </source>
</reference>
<keyword evidence="2" id="KW-0732">Signal</keyword>
<accession>A0ABW9A5D3</accession>
<dbReference type="RefSeq" id="WP_408155368.1">
    <property type="nucleotide sequence ID" value="NZ_JAQQFM010000002.1"/>
</dbReference>
<dbReference type="PROSITE" id="PS51257">
    <property type="entry name" value="PROKAR_LIPOPROTEIN"/>
    <property type="match status" value="1"/>
</dbReference>
<gene>
    <name evidence="3" type="ORF">PQR62_04895</name>
</gene>
<dbReference type="Proteomes" id="UP001629246">
    <property type="component" value="Unassembled WGS sequence"/>
</dbReference>
<dbReference type="InterPro" id="IPR018718">
    <property type="entry name" value="DUF2242"/>
</dbReference>
<proteinExistence type="predicted"/>
<feature type="signal peptide" evidence="2">
    <location>
        <begin position="1"/>
        <end position="22"/>
    </location>
</feature>
<comment type="caution">
    <text evidence="3">The sequence shown here is derived from an EMBL/GenBank/DDBJ whole genome shotgun (WGS) entry which is preliminary data.</text>
</comment>
<feature type="chain" id="PRO_5046717179" evidence="2">
    <location>
        <begin position="23"/>
        <end position="200"/>
    </location>
</feature>
<dbReference type="EMBL" id="JAQQFM010000002">
    <property type="protein sequence ID" value="MFL9923587.1"/>
    <property type="molecule type" value="Genomic_DNA"/>
</dbReference>
<dbReference type="Pfam" id="PF10001">
    <property type="entry name" value="DUF2242"/>
    <property type="match status" value="1"/>
</dbReference>
<sequence length="200" mass="21441">MRRPHLAVQLLLSVTLAMTLSACTTNKKAFYHQEDFGDTPTFVRTFPSGEKSACEAARRALLGQGYVISKSENTVLDGAKSFQPEADKHIEISFHVVCAPDGKDGKNSSMFASATQDGFALKKTNGSASLGVSVLGSVSMPFMSSDDSLVRVTSETIRSGDFYDRFFGAVERYLVIDGDEPATAEQAKKKTGEAAGPPSK</sequence>
<name>A0ABW9A5D3_9BURK</name>
<evidence type="ECO:0000313" key="4">
    <source>
        <dbReference type="Proteomes" id="UP001629246"/>
    </source>
</evidence>
<evidence type="ECO:0000256" key="1">
    <source>
        <dbReference type="SAM" id="MobiDB-lite"/>
    </source>
</evidence>
<evidence type="ECO:0000313" key="3">
    <source>
        <dbReference type="EMBL" id="MFL9923587.1"/>
    </source>
</evidence>
<organism evidence="3 4">
    <name type="scientific">Herbaspirillum lusitanum</name>
    <dbReference type="NCBI Taxonomy" id="213312"/>
    <lineage>
        <taxon>Bacteria</taxon>
        <taxon>Pseudomonadati</taxon>
        <taxon>Pseudomonadota</taxon>
        <taxon>Betaproteobacteria</taxon>
        <taxon>Burkholderiales</taxon>
        <taxon>Oxalobacteraceae</taxon>
        <taxon>Herbaspirillum</taxon>
    </lineage>
</organism>
<protein>
    <submittedName>
        <fullName evidence="3">DUF2242 domain-containing protein</fullName>
    </submittedName>
</protein>